<feature type="domain" description="HTH luxR-type" evidence="2">
    <location>
        <begin position="420"/>
        <end position="485"/>
    </location>
</feature>
<dbReference type="SMART" id="SM00421">
    <property type="entry name" value="HTH_LUXR"/>
    <property type="match status" value="1"/>
</dbReference>
<dbReference type="Gene3D" id="1.10.10.10">
    <property type="entry name" value="Winged helix-like DNA-binding domain superfamily/Winged helix DNA-binding domain"/>
    <property type="match status" value="1"/>
</dbReference>
<evidence type="ECO:0000313" key="5">
    <source>
        <dbReference type="Proteomes" id="UP001169006"/>
    </source>
</evidence>
<dbReference type="SUPFAM" id="SSF55785">
    <property type="entry name" value="PYP-like sensor domain (PAS domain)"/>
    <property type="match status" value="3"/>
</dbReference>
<comment type="caution">
    <text evidence="4">The sequence shown here is derived from an EMBL/GenBank/DDBJ whole genome shotgun (WGS) entry which is preliminary data.</text>
</comment>
<keyword evidence="5" id="KW-1185">Reference proteome</keyword>
<dbReference type="PRINTS" id="PR00038">
    <property type="entry name" value="HTHLUXR"/>
</dbReference>
<dbReference type="EMBL" id="JAUKWQ010000009">
    <property type="protein sequence ID" value="MDO1584607.1"/>
    <property type="molecule type" value="Genomic_DNA"/>
</dbReference>
<accession>A0ABT8T1R7</accession>
<dbReference type="NCBIfam" id="TIGR00229">
    <property type="entry name" value="sensory_box"/>
    <property type="match status" value="2"/>
</dbReference>
<dbReference type="InterPro" id="IPR016032">
    <property type="entry name" value="Sig_transdc_resp-reg_C-effctor"/>
</dbReference>
<evidence type="ECO:0000259" key="3">
    <source>
        <dbReference type="PROSITE" id="PS50112"/>
    </source>
</evidence>
<dbReference type="SUPFAM" id="SSF46894">
    <property type="entry name" value="C-terminal effector domain of the bipartite response regulators"/>
    <property type="match status" value="1"/>
</dbReference>
<reference evidence="4" key="2">
    <citation type="submission" date="2023-07" db="EMBL/GenBank/DDBJ databases">
        <authorList>
            <person name="Sun H."/>
        </authorList>
    </citation>
    <scope>NUCLEOTIDE SEQUENCE</scope>
    <source>
        <strain evidence="4">05753</strain>
    </source>
</reference>
<name>A0ABT8T1R7_9HYPH</name>
<evidence type="ECO:0000313" key="4">
    <source>
        <dbReference type="EMBL" id="MDO1584607.1"/>
    </source>
</evidence>
<dbReference type="Pfam" id="PF00196">
    <property type="entry name" value="GerE"/>
    <property type="match status" value="1"/>
</dbReference>
<reference evidence="4" key="1">
    <citation type="journal article" date="2015" name="Int. J. Syst. Evol. Microbiol.">
        <title>Rhizobium oryzicola sp. nov., potential plant-growth-promoting endophytic bacteria isolated from rice roots.</title>
        <authorList>
            <person name="Zhang X.X."/>
            <person name="Gao J.S."/>
            <person name="Cao Y.H."/>
            <person name="Sheirdil R.A."/>
            <person name="Wang X.C."/>
            <person name="Zhang L."/>
        </authorList>
    </citation>
    <scope>NUCLEOTIDE SEQUENCE</scope>
    <source>
        <strain evidence="4">05753</strain>
    </source>
</reference>
<dbReference type="Proteomes" id="UP001169006">
    <property type="component" value="Unassembled WGS sequence"/>
</dbReference>
<dbReference type="RefSeq" id="WP_302078933.1">
    <property type="nucleotide sequence ID" value="NZ_JAUKWQ010000009.1"/>
</dbReference>
<organism evidence="4 5">
    <name type="scientific">Rhizobium oryzicola</name>
    <dbReference type="NCBI Taxonomy" id="1232668"/>
    <lineage>
        <taxon>Bacteria</taxon>
        <taxon>Pseudomonadati</taxon>
        <taxon>Pseudomonadota</taxon>
        <taxon>Alphaproteobacteria</taxon>
        <taxon>Hyphomicrobiales</taxon>
        <taxon>Rhizobiaceae</taxon>
        <taxon>Rhizobium/Agrobacterium group</taxon>
        <taxon>Rhizobium</taxon>
    </lineage>
</organism>
<evidence type="ECO:0000259" key="2">
    <source>
        <dbReference type="PROSITE" id="PS50043"/>
    </source>
</evidence>
<dbReference type="InterPro" id="IPR035965">
    <property type="entry name" value="PAS-like_dom_sf"/>
</dbReference>
<dbReference type="SMART" id="SM00091">
    <property type="entry name" value="PAS"/>
    <property type="match status" value="3"/>
</dbReference>
<dbReference type="PROSITE" id="PS50043">
    <property type="entry name" value="HTH_LUXR_2"/>
    <property type="match status" value="1"/>
</dbReference>
<dbReference type="InterPro" id="IPR036388">
    <property type="entry name" value="WH-like_DNA-bd_sf"/>
</dbReference>
<dbReference type="PANTHER" id="PTHR43214:SF38">
    <property type="entry name" value="NITRATE_NITRITE RESPONSE REGULATOR PROTEIN NARL"/>
    <property type="match status" value="1"/>
</dbReference>
<proteinExistence type="predicted"/>
<dbReference type="InterPro" id="IPR000014">
    <property type="entry name" value="PAS"/>
</dbReference>
<evidence type="ECO:0000256" key="1">
    <source>
        <dbReference type="ARBA" id="ARBA00023125"/>
    </source>
</evidence>
<dbReference type="Pfam" id="PF13188">
    <property type="entry name" value="PAS_8"/>
    <property type="match status" value="1"/>
</dbReference>
<keyword evidence="1" id="KW-0238">DNA-binding</keyword>
<dbReference type="CDD" id="cd00130">
    <property type="entry name" value="PAS"/>
    <property type="match status" value="2"/>
</dbReference>
<sequence length="496" mass="55604">MIDPENPPAINRMVLQQVIAVLSDGLILVETDGAISWANPSALAMHRIEKMEDLGGSVEGYRRRFTLRYRNNHLLEEGQYPLERLLAGEEVGEVTVEVSPADDPDQLWVHTAKSMVIADAGARPDVLVLVLRDETPRYEAEKRFEKAFNANPAPGLICRQEDQRFIRVNQGFLEMTGLTREEIIGRTVDELGLFSNCETGEDAREKLAEGRVVRQREALIPIPEGDRLVIVAAEPIPVGEEACMLFTFADLDGRRKAQIALRQSEERFSKSFRLSPAPTAISRLDDFVLTEVNEAFLQLCGRRAEEVVGKTASELKLWEDVKARKAIEVKLKDNIPVRDEPLTMALKDGSFADCLVSAERVEINDQQCVIWALQDVTERRRTEAELVEAIESVMADTSWFSRTIVDKLANVRQTSRGKPPSAGLADLTERETDMLSLICEGRSDAEMGDVLCLSKHTIRNHIASLYNKIGVNRRAAAVIWARERGFKGTRTNRNGR</sequence>
<dbReference type="PANTHER" id="PTHR43214">
    <property type="entry name" value="TWO-COMPONENT RESPONSE REGULATOR"/>
    <property type="match status" value="1"/>
</dbReference>
<dbReference type="CDD" id="cd06170">
    <property type="entry name" value="LuxR_C_like"/>
    <property type="match status" value="1"/>
</dbReference>
<dbReference type="Pfam" id="PF13426">
    <property type="entry name" value="PAS_9"/>
    <property type="match status" value="2"/>
</dbReference>
<dbReference type="Gene3D" id="3.30.450.20">
    <property type="entry name" value="PAS domain"/>
    <property type="match status" value="3"/>
</dbReference>
<dbReference type="InterPro" id="IPR000792">
    <property type="entry name" value="Tscrpt_reg_LuxR_C"/>
</dbReference>
<dbReference type="PROSITE" id="PS50112">
    <property type="entry name" value="PAS"/>
    <property type="match status" value="1"/>
</dbReference>
<dbReference type="InterPro" id="IPR039420">
    <property type="entry name" value="WalR-like"/>
</dbReference>
<feature type="domain" description="PAS" evidence="3">
    <location>
        <begin position="140"/>
        <end position="187"/>
    </location>
</feature>
<gene>
    <name evidence="4" type="ORF">Q2T52_21175</name>
</gene>
<protein>
    <submittedName>
        <fullName evidence="4">Helix-turn-helix transcriptional regulator</fullName>
    </submittedName>
</protein>